<feature type="signal peptide" evidence="1">
    <location>
        <begin position="1"/>
        <end position="17"/>
    </location>
</feature>
<evidence type="ECO:0000256" key="1">
    <source>
        <dbReference type="SAM" id="SignalP"/>
    </source>
</evidence>
<organism evidence="2 3">
    <name type="scientific">Sorghum bicolor</name>
    <name type="common">Sorghum</name>
    <name type="synonym">Sorghum vulgare</name>
    <dbReference type="NCBI Taxonomy" id="4558"/>
    <lineage>
        <taxon>Eukaryota</taxon>
        <taxon>Viridiplantae</taxon>
        <taxon>Streptophyta</taxon>
        <taxon>Embryophyta</taxon>
        <taxon>Tracheophyta</taxon>
        <taxon>Spermatophyta</taxon>
        <taxon>Magnoliopsida</taxon>
        <taxon>Liliopsida</taxon>
        <taxon>Poales</taxon>
        <taxon>Poaceae</taxon>
        <taxon>PACMAD clade</taxon>
        <taxon>Panicoideae</taxon>
        <taxon>Andropogonodae</taxon>
        <taxon>Andropogoneae</taxon>
        <taxon>Sorghinae</taxon>
        <taxon>Sorghum</taxon>
    </lineage>
</organism>
<feature type="chain" id="PRO_5037541192" evidence="1">
    <location>
        <begin position="18"/>
        <end position="142"/>
    </location>
</feature>
<protein>
    <submittedName>
        <fullName evidence="2">Uncharacterized protein</fullName>
    </submittedName>
</protein>
<accession>A0A921UUK6</accession>
<dbReference type="EMBL" id="CM027681">
    <property type="protein sequence ID" value="KAG0544573.1"/>
    <property type="molecule type" value="Genomic_DNA"/>
</dbReference>
<keyword evidence="1" id="KW-0732">Signal</keyword>
<name>A0A921UUK6_SORBI</name>
<evidence type="ECO:0000313" key="2">
    <source>
        <dbReference type="EMBL" id="KAG0544573.1"/>
    </source>
</evidence>
<dbReference type="AlphaFoldDB" id="A0A921UUK6"/>
<sequence>MLGCIRILLLLLGGNNSEIPMIRLYIYNIDEVDLDLRSSTVSRAMGARYLWLPDLWGPQCVGKCQGGVVGARRGGEGRGYLGTRWRSAMALMKATNYNLRVPLFHFPPTTTPHRPAAATATGLFSIACQPSCSCATWILTPQ</sequence>
<proteinExistence type="predicted"/>
<evidence type="ECO:0000313" key="3">
    <source>
        <dbReference type="Proteomes" id="UP000807115"/>
    </source>
</evidence>
<gene>
    <name evidence="2" type="ORF">BDA96_02G287300</name>
</gene>
<reference evidence="2" key="2">
    <citation type="submission" date="2020-10" db="EMBL/GenBank/DDBJ databases">
        <authorList>
            <person name="Cooper E.A."/>
            <person name="Brenton Z.W."/>
            <person name="Flinn B.S."/>
            <person name="Jenkins J."/>
            <person name="Shu S."/>
            <person name="Flowers D."/>
            <person name="Luo F."/>
            <person name="Wang Y."/>
            <person name="Xia P."/>
            <person name="Barry K."/>
            <person name="Daum C."/>
            <person name="Lipzen A."/>
            <person name="Yoshinaga Y."/>
            <person name="Schmutz J."/>
            <person name="Saski C."/>
            <person name="Vermerris W."/>
            <person name="Kresovich S."/>
        </authorList>
    </citation>
    <scope>NUCLEOTIDE SEQUENCE</scope>
</reference>
<dbReference type="Proteomes" id="UP000807115">
    <property type="component" value="Chromosome 2"/>
</dbReference>
<comment type="caution">
    <text evidence="2">The sequence shown here is derived from an EMBL/GenBank/DDBJ whole genome shotgun (WGS) entry which is preliminary data.</text>
</comment>
<reference evidence="2" key="1">
    <citation type="journal article" date="2019" name="BMC Genomics">
        <title>A new reference genome for Sorghum bicolor reveals high levels of sequence similarity between sweet and grain genotypes: implications for the genetics of sugar metabolism.</title>
        <authorList>
            <person name="Cooper E.A."/>
            <person name="Brenton Z.W."/>
            <person name="Flinn B.S."/>
            <person name="Jenkins J."/>
            <person name="Shu S."/>
            <person name="Flowers D."/>
            <person name="Luo F."/>
            <person name="Wang Y."/>
            <person name="Xia P."/>
            <person name="Barry K."/>
            <person name="Daum C."/>
            <person name="Lipzen A."/>
            <person name="Yoshinaga Y."/>
            <person name="Schmutz J."/>
            <person name="Saski C."/>
            <person name="Vermerris W."/>
            <person name="Kresovich S."/>
        </authorList>
    </citation>
    <scope>NUCLEOTIDE SEQUENCE</scope>
</reference>